<comment type="caution">
    <text evidence="2">The sequence shown here is derived from an EMBL/GenBank/DDBJ whole genome shotgun (WGS) entry which is preliminary data.</text>
</comment>
<organism evidence="2 3">
    <name type="scientific">Membranihabitans marinus</name>
    <dbReference type="NCBI Taxonomy" id="1227546"/>
    <lineage>
        <taxon>Bacteria</taxon>
        <taxon>Pseudomonadati</taxon>
        <taxon>Bacteroidota</taxon>
        <taxon>Saprospiria</taxon>
        <taxon>Saprospirales</taxon>
        <taxon>Saprospiraceae</taxon>
        <taxon>Membranihabitans</taxon>
    </lineage>
</organism>
<dbReference type="EMBL" id="JAHVHU010000011">
    <property type="protein sequence ID" value="MBY5958945.1"/>
    <property type="molecule type" value="Genomic_DNA"/>
</dbReference>
<dbReference type="AlphaFoldDB" id="A0A953HVC5"/>
<keyword evidence="3" id="KW-1185">Reference proteome</keyword>
<evidence type="ECO:0000256" key="1">
    <source>
        <dbReference type="SAM" id="MobiDB-lite"/>
    </source>
</evidence>
<protein>
    <submittedName>
        <fullName evidence="2">Uncharacterized protein</fullName>
    </submittedName>
</protein>
<name>A0A953HVC5_9BACT</name>
<gene>
    <name evidence="2" type="ORF">KUV50_12410</name>
</gene>
<evidence type="ECO:0000313" key="3">
    <source>
        <dbReference type="Proteomes" id="UP000753961"/>
    </source>
</evidence>
<dbReference type="Proteomes" id="UP000753961">
    <property type="component" value="Unassembled WGS sequence"/>
</dbReference>
<reference evidence="2" key="1">
    <citation type="submission" date="2021-06" db="EMBL/GenBank/DDBJ databases">
        <title>44 bacteria genomes isolated from Dapeng, Shenzhen.</title>
        <authorList>
            <person name="Zheng W."/>
            <person name="Yu S."/>
            <person name="Huang Y."/>
        </authorList>
    </citation>
    <scope>NUCLEOTIDE SEQUENCE</scope>
    <source>
        <strain evidence="2">DP5N28-2</strain>
    </source>
</reference>
<sequence length="62" mass="5728">MAQVSPAGGGLAQVSLAGGGLAQVSLAGGGLAQMSPAGGGSRGWGNPITDEGFGKLDTTGEG</sequence>
<feature type="region of interest" description="Disordered" evidence="1">
    <location>
        <begin position="32"/>
        <end position="62"/>
    </location>
</feature>
<accession>A0A953HVC5</accession>
<feature type="compositionally biased region" description="Gly residues" evidence="1">
    <location>
        <begin position="32"/>
        <end position="43"/>
    </location>
</feature>
<evidence type="ECO:0000313" key="2">
    <source>
        <dbReference type="EMBL" id="MBY5958945.1"/>
    </source>
</evidence>
<proteinExistence type="predicted"/>
<dbReference type="RefSeq" id="WP_222580485.1">
    <property type="nucleotide sequence ID" value="NZ_JAHVHU010000011.1"/>
</dbReference>